<proteinExistence type="inferred from homology"/>
<feature type="compositionally biased region" description="Basic residues" evidence="3">
    <location>
        <begin position="12"/>
        <end position="25"/>
    </location>
</feature>
<comment type="caution">
    <text evidence="4">The sequence shown here is derived from an EMBL/GenBank/DDBJ whole genome shotgun (WGS) entry which is preliminary data.</text>
</comment>
<evidence type="ECO:0000313" key="4">
    <source>
        <dbReference type="EMBL" id="KAH9299305.1"/>
    </source>
</evidence>
<reference evidence="4 5" key="1">
    <citation type="journal article" date="2021" name="Nat. Plants">
        <title>The Taxus genome provides insights into paclitaxel biosynthesis.</title>
        <authorList>
            <person name="Xiong X."/>
            <person name="Gou J."/>
            <person name="Liao Q."/>
            <person name="Li Y."/>
            <person name="Zhou Q."/>
            <person name="Bi G."/>
            <person name="Li C."/>
            <person name="Du R."/>
            <person name="Wang X."/>
            <person name="Sun T."/>
            <person name="Guo L."/>
            <person name="Liang H."/>
            <person name="Lu P."/>
            <person name="Wu Y."/>
            <person name="Zhang Z."/>
            <person name="Ro D.K."/>
            <person name="Shang Y."/>
            <person name="Huang S."/>
            <person name="Yan J."/>
        </authorList>
    </citation>
    <scope>NUCLEOTIDE SEQUENCE [LARGE SCALE GENOMIC DNA]</scope>
    <source>
        <strain evidence="4">Ta-2019</strain>
    </source>
</reference>
<keyword evidence="5" id="KW-1185">Reference proteome</keyword>
<dbReference type="InterPro" id="IPR017853">
    <property type="entry name" value="GH"/>
</dbReference>
<dbReference type="EMBL" id="JAHRHJ020000010">
    <property type="protein sequence ID" value="KAH9299305.1"/>
    <property type="molecule type" value="Genomic_DNA"/>
</dbReference>
<organism evidence="4 5">
    <name type="scientific">Taxus chinensis</name>
    <name type="common">Chinese yew</name>
    <name type="synonym">Taxus wallichiana var. chinensis</name>
    <dbReference type="NCBI Taxonomy" id="29808"/>
    <lineage>
        <taxon>Eukaryota</taxon>
        <taxon>Viridiplantae</taxon>
        <taxon>Streptophyta</taxon>
        <taxon>Embryophyta</taxon>
        <taxon>Tracheophyta</taxon>
        <taxon>Spermatophyta</taxon>
        <taxon>Pinopsida</taxon>
        <taxon>Pinidae</taxon>
        <taxon>Conifers II</taxon>
        <taxon>Cupressales</taxon>
        <taxon>Taxaceae</taxon>
        <taxon>Taxus</taxon>
    </lineage>
</organism>
<sequence length="343" mass="39670">MHYVLLGEVEKKRKKKKKKKKKKKEKNPDLGEEEKCSVPAQVWTSFVERIPSFSMLLIFPYIFPCFASFKSTAFYFYCCHEDSVDSVDSAVSIDPRLMVHRFSSTVAPSITDIGWNSFPPGRDYVKFAETCFEKFGDTVKKWLTFNEPHNFAFQGYDVGVQALGRCSFLFHAFCRAGNSATEPYIVAHHVLLSHAKTMDMYRKKYKVSPWFMDPIFFDEYPRSMRKRVGDRLPHFSVEESNLLKGSLDFVGVNHYTTYYATNNKINIIELLLNDSPADSSAVTLRMDDPNNIFISLKKALKDKKRIRYHADYLSSLSAAIKEDECNVRGYFVWSLLDNWELGS</sequence>
<dbReference type="SUPFAM" id="SSF51445">
    <property type="entry name" value="(Trans)glycosidases"/>
    <property type="match status" value="1"/>
</dbReference>
<evidence type="ECO:0000256" key="1">
    <source>
        <dbReference type="ARBA" id="ARBA00010838"/>
    </source>
</evidence>
<dbReference type="Proteomes" id="UP000824469">
    <property type="component" value="Unassembled WGS sequence"/>
</dbReference>
<protein>
    <recommendedName>
        <fullName evidence="6">Beta-glucosidase</fullName>
    </recommendedName>
</protein>
<feature type="non-terminal residue" evidence="4">
    <location>
        <position position="1"/>
    </location>
</feature>
<evidence type="ECO:0008006" key="6">
    <source>
        <dbReference type="Google" id="ProtNLM"/>
    </source>
</evidence>
<dbReference type="InterPro" id="IPR001360">
    <property type="entry name" value="Glyco_hydro_1"/>
</dbReference>
<dbReference type="GO" id="GO:0005975">
    <property type="term" value="P:carbohydrate metabolic process"/>
    <property type="evidence" value="ECO:0007669"/>
    <property type="project" value="InterPro"/>
</dbReference>
<gene>
    <name evidence="4" type="ORF">KI387_030987</name>
</gene>
<evidence type="ECO:0000256" key="2">
    <source>
        <dbReference type="RuleBase" id="RU003690"/>
    </source>
</evidence>
<dbReference type="PANTHER" id="PTHR10353">
    <property type="entry name" value="GLYCOSYL HYDROLASE"/>
    <property type="match status" value="1"/>
</dbReference>
<dbReference type="GO" id="GO:0008422">
    <property type="term" value="F:beta-glucosidase activity"/>
    <property type="evidence" value="ECO:0007669"/>
    <property type="project" value="TreeGrafter"/>
</dbReference>
<dbReference type="PANTHER" id="PTHR10353:SF302">
    <property type="entry name" value="BETA-GLUCOSIDASE 40"/>
    <property type="match status" value="1"/>
</dbReference>
<dbReference type="PRINTS" id="PR00131">
    <property type="entry name" value="GLHYDRLASE1"/>
</dbReference>
<feature type="region of interest" description="Disordered" evidence="3">
    <location>
        <begin position="1"/>
        <end position="32"/>
    </location>
</feature>
<evidence type="ECO:0000256" key="3">
    <source>
        <dbReference type="SAM" id="MobiDB-lite"/>
    </source>
</evidence>
<dbReference type="Pfam" id="PF00232">
    <property type="entry name" value="Glyco_hydro_1"/>
    <property type="match status" value="3"/>
</dbReference>
<dbReference type="AlphaFoldDB" id="A0AA38FER2"/>
<accession>A0AA38FER2</accession>
<comment type="similarity">
    <text evidence="1 2">Belongs to the glycosyl hydrolase 1 family.</text>
</comment>
<evidence type="ECO:0000313" key="5">
    <source>
        <dbReference type="Proteomes" id="UP000824469"/>
    </source>
</evidence>
<name>A0AA38FER2_TAXCH</name>
<dbReference type="Gene3D" id="3.20.20.80">
    <property type="entry name" value="Glycosidases"/>
    <property type="match status" value="3"/>
</dbReference>